<comment type="caution">
    <text evidence="1">The sequence shown here is derived from an EMBL/GenBank/DDBJ whole genome shotgun (WGS) entry which is preliminary data.</text>
</comment>
<protein>
    <submittedName>
        <fullName evidence="1">Uncharacterized protein</fullName>
    </submittedName>
</protein>
<proteinExistence type="predicted"/>
<dbReference type="AlphaFoldDB" id="A0AAW2V4H2"/>
<dbReference type="EMBL" id="JACGWJ010000004">
    <property type="protein sequence ID" value="KAL0423540.1"/>
    <property type="molecule type" value="Genomic_DNA"/>
</dbReference>
<reference evidence="1" key="1">
    <citation type="submission" date="2020-06" db="EMBL/GenBank/DDBJ databases">
        <authorList>
            <person name="Li T."/>
            <person name="Hu X."/>
            <person name="Zhang T."/>
            <person name="Song X."/>
            <person name="Zhang H."/>
            <person name="Dai N."/>
            <person name="Sheng W."/>
            <person name="Hou X."/>
            <person name="Wei L."/>
        </authorList>
    </citation>
    <scope>NUCLEOTIDE SEQUENCE</scope>
    <source>
        <strain evidence="1">G02</strain>
        <tissue evidence="1">Leaf</tissue>
    </source>
</reference>
<evidence type="ECO:0000313" key="1">
    <source>
        <dbReference type="EMBL" id="KAL0423540.1"/>
    </source>
</evidence>
<reference evidence="1" key="2">
    <citation type="journal article" date="2024" name="Plant">
        <title>Genomic evolution and insights into agronomic trait innovations of Sesamum species.</title>
        <authorList>
            <person name="Miao H."/>
            <person name="Wang L."/>
            <person name="Qu L."/>
            <person name="Liu H."/>
            <person name="Sun Y."/>
            <person name="Le M."/>
            <person name="Wang Q."/>
            <person name="Wei S."/>
            <person name="Zheng Y."/>
            <person name="Lin W."/>
            <person name="Duan Y."/>
            <person name="Cao H."/>
            <person name="Xiong S."/>
            <person name="Wang X."/>
            <person name="Wei L."/>
            <person name="Li C."/>
            <person name="Ma Q."/>
            <person name="Ju M."/>
            <person name="Zhao R."/>
            <person name="Li G."/>
            <person name="Mu C."/>
            <person name="Tian Q."/>
            <person name="Mei H."/>
            <person name="Zhang T."/>
            <person name="Gao T."/>
            <person name="Zhang H."/>
        </authorList>
    </citation>
    <scope>NUCLEOTIDE SEQUENCE</scope>
    <source>
        <strain evidence="1">G02</strain>
    </source>
</reference>
<organism evidence="1">
    <name type="scientific">Sesamum radiatum</name>
    <name type="common">Black benniseed</name>
    <dbReference type="NCBI Taxonomy" id="300843"/>
    <lineage>
        <taxon>Eukaryota</taxon>
        <taxon>Viridiplantae</taxon>
        <taxon>Streptophyta</taxon>
        <taxon>Embryophyta</taxon>
        <taxon>Tracheophyta</taxon>
        <taxon>Spermatophyta</taxon>
        <taxon>Magnoliopsida</taxon>
        <taxon>eudicotyledons</taxon>
        <taxon>Gunneridae</taxon>
        <taxon>Pentapetalae</taxon>
        <taxon>asterids</taxon>
        <taxon>lamiids</taxon>
        <taxon>Lamiales</taxon>
        <taxon>Pedaliaceae</taxon>
        <taxon>Sesamum</taxon>
    </lineage>
</organism>
<sequence>MVAFDKIKVAAGEAPLVSAISEDDISTRRAWGLLVCLTEMDIVKYPFKIFSNQVNGSFLLNSMTTKVHSSQKAYLKEEDVNLGK</sequence>
<name>A0AAW2V4H2_SESRA</name>
<accession>A0AAW2V4H2</accession>
<gene>
    <name evidence="1" type="ORF">Sradi_0888800</name>
</gene>